<proteinExistence type="predicted"/>
<dbReference type="RefSeq" id="WP_278157239.1">
    <property type="nucleotide sequence ID" value="NZ_CP121252.1"/>
</dbReference>
<dbReference type="InterPro" id="IPR003593">
    <property type="entry name" value="AAA+_ATPase"/>
</dbReference>
<evidence type="ECO:0000256" key="2">
    <source>
        <dbReference type="ARBA" id="ARBA00022840"/>
    </source>
</evidence>
<feature type="domain" description="ABC transporter" evidence="3">
    <location>
        <begin position="30"/>
        <end position="270"/>
    </location>
</feature>
<sequence>MTNPTTTNTTVPHAPVTSATAAATVGVAELHHVSLSYPDGTDEQGRPRTVTALDSVSLTAARKQVTALMGESGSGKSSLLSVLATLITPSSGSVRLDGVEVTDLSEAQRARMRRERIGIIFQQPNLLTGLTAEEQLLVTDHVRGVRGRRLRARRDYAQELLDTVGLAGMGQRRVHQLSGGQRQRVNIARALMGQPTLLLADEPTSALDESRSHEIMALLAEVTARFELASVIVTHDRDLVDYTDAQVVLRDGAVSSTTAAGSAAGSSALV</sequence>
<keyword evidence="2 4" id="KW-0067">ATP-binding</keyword>
<evidence type="ECO:0000313" key="5">
    <source>
        <dbReference type="Proteomes" id="UP001219037"/>
    </source>
</evidence>
<dbReference type="InterPro" id="IPR015854">
    <property type="entry name" value="ABC_transpr_LolD-like"/>
</dbReference>
<dbReference type="Proteomes" id="UP001219037">
    <property type="component" value="Chromosome"/>
</dbReference>
<dbReference type="PROSITE" id="PS00211">
    <property type="entry name" value="ABC_TRANSPORTER_1"/>
    <property type="match status" value="1"/>
</dbReference>
<dbReference type="InterPro" id="IPR017871">
    <property type="entry name" value="ABC_transporter-like_CS"/>
</dbReference>
<reference evidence="4 5" key="1">
    <citation type="submission" date="2023-04" db="EMBL/GenBank/DDBJ databases">
        <title>Funneling lignin-derived compounds into biodiesel using alkali-halophilic Citricoccus sp. P2.</title>
        <authorList>
            <person name="Luo C.-B."/>
        </authorList>
    </citation>
    <scope>NUCLEOTIDE SEQUENCE [LARGE SCALE GENOMIC DNA]</scope>
    <source>
        <strain evidence="4 5">P2</strain>
    </source>
</reference>
<organism evidence="4 5">
    <name type="scientific">Citricoccus muralis</name>
    <dbReference type="NCBI Taxonomy" id="169134"/>
    <lineage>
        <taxon>Bacteria</taxon>
        <taxon>Bacillati</taxon>
        <taxon>Actinomycetota</taxon>
        <taxon>Actinomycetes</taxon>
        <taxon>Micrococcales</taxon>
        <taxon>Micrococcaceae</taxon>
        <taxon>Citricoccus</taxon>
    </lineage>
</organism>
<accession>A0ABY8H4K6</accession>
<gene>
    <name evidence="4" type="ORF">P8192_11840</name>
</gene>
<dbReference type="Pfam" id="PF00005">
    <property type="entry name" value="ABC_tran"/>
    <property type="match status" value="1"/>
</dbReference>
<evidence type="ECO:0000256" key="1">
    <source>
        <dbReference type="ARBA" id="ARBA00022741"/>
    </source>
</evidence>
<keyword evidence="5" id="KW-1185">Reference proteome</keyword>
<dbReference type="PANTHER" id="PTHR24220">
    <property type="entry name" value="IMPORT ATP-BINDING PROTEIN"/>
    <property type="match status" value="1"/>
</dbReference>
<dbReference type="GO" id="GO:0005524">
    <property type="term" value="F:ATP binding"/>
    <property type="evidence" value="ECO:0007669"/>
    <property type="project" value="UniProtKB-KW"/>
</dbReference>
<dbReference type="Gene3D" id="3.40.50.300">
    <property type="entry name" value="P-loop containing nucleotide triphosphate hydrolases"/>
    <property type="match status" value="1"/>
</dbReference>
<evidence type="ECO:0000259" key="3">
    <source>
        <dbReference type="PROSITE" id="PS50893"/>
    </source>
</evidence>
<dbReference type="SMART" id="SM00382">
    <property type="entry name" value="AAA"/>
    <property type="match status" value="1"/>
</dbReference>
<dbReference type="SUPFAM" id="SSF52540">
    <property type="entry name" value="P-loop containing nucleoside triphosphate hydrolases"/>
    <property type="match status" value="1"/>
</dbReference>
<dbReference type="InterPro" id="IPR027417">
    <property type="entry name" value="P-loop_NTPase"/>
</dbReference>
<dbReference type="InterPro" id="IPR003439">
    <property type="entry name" value="ABC_transporter-like_ATP-bd"/>
</dbReference>
<name>A0ABY8H4K6_9MICC</name>
<dbReference type="PANTHER" id="PTHR24220:SF685">
    <property type="entry name" value="ABC TRANSPORTER RELATED"/>
    <property type="match status" value="1"/>
</dbReference>
<dbReference type="PROSITE" id="PS50893">
    <property type="entry name" value="ABC_TRANSPORTER_2"/>
    <property type="match status" value="1"/>
</dbReference>
<keyword evidence="1" id="KW-0547">Nucleotide-binding</keyword>
<dbReference type="EMBL" id="CP121252">
    <property type="protein sequence ID" value="WFP16073.1"/>
    <property type="molecule type" value="Genomic_DNA"/>
</dbReference>
<protein>
    <submittedName>
        <fullName evidence="4">ATP-binding cassette domain-containing protein</fullName>
    </submittedName>
</protein>
<evidence type="ECO:0000313" key="4">
    <source>
        <dbReference type="EMBL" id="WFP16073.1"/>
    </source>
</evidence>